<organism evidence="14 15">
    <name type="scientific">Mobiluncus curtisii</name>
    <dbReference type="NCBI Taxonomy" id="2051"/>
    <lineage>
        <taxon>Bacteria</taxon>
        <taxon>Bacillati</taxon>
        <taxon>Actinomycetota</taxon>
        <taxon>Actinomycetes</taxon>
        <taxon>Actinomycetales</taxon>
        <taxon>Actinomycetaceae</taxon>
        <taxon>Mobiluncus</taxon>
    </lineage>
</organism>
<dbReference type="AlphaFoldDB" id="A0A2X2YHE9"/>
<dbReference type="NCBIfam" id="TIGR00665">
    <property type="entry name" value="DnaB"/>
    <property type="match status" value="1"/>
</dbReference>
<dbReference type="Gene3D" id="1.10.860.10">
    <property type="entry name" value="DNAb Helicase, Chain A"/>
    <property type="match status" value="1"/>
</dbReference>
<dbReference type="InterPro" id="IPR007693">
    <property type="entry name" value="DNA_helicase_DnaB-like_N"/>
</dbReference>
<dbReference type="EC" id="5.6.2.3" evidence="11 12"/>
<evidence type="ECO:0000256" key="11">
    <source>
        <dbReference type="NCBIfam" id="TIGR00665"/>
    </source>
</evidence>
<proteinExistence type="inferred from homology"/>
<comment type="catalytic activity">
    <reaction evidence="10 12">
        <text>ATP + H2O = ADP + phosphate + H(+)</text>
        <dbReference type="Rhea" id="RHEA:13065"/>
        <dbReference type="ChEBI" id="CHEBI:15377"/>
        <dbReference type="ChEBI" id="CHEBI:15378"/>
        <dbReference type="ChEBI" id="CHEBI:30616"/>
        <dbReference type="ChEBI" id="CHEBI:43474"/>
        <dbReference type="ChEBI" id="CHEBI:456216"/>
        <dbReference type="EC" id="5.6.2.3"/>
    </reaction>
</comment>
<evidence type="ECO:0000313" key="15">
    <source>
        <dbReference type="Proteomes" id="UP000250245"/>
    </source>
</evidence>
<dbReference type="PANTHER" id="PTHR30153:SF2">
    <property type="entry name" value="REPLICATIVE DNA HELICASE"/>
    <property type="match status" value="1"/>
</dbReference>
<accession>A0A2X2YHE9</accession>
<keyword evidence="5 12" id="KW-0378">Hydrolase</keyword>
<keyword evidence="6 12" id="KW-0347">Helicase</keyword>
<reference evidence="14 15" key="1">
    <citation type="submission" date="2018-06" db="EMBL/GenBank/DDBJ databases">
        <authorList>
            <consortium name="Pathogen Informatics"/>
            <person name="Doyle S."/>
        </authorList>
    </citation>
    <scope>NUCLEOTIDE SEQUENCE [LARGE SCALE GENOMIC DNA]</scope>
    <source>
        <strain evidence="14 15">NCTC11820</strain>
    </source>
</reference>
<dbReference type="InterPro" id="IPR027417">
    <property type="entry name" value="P-loop_NTPase"/>
</dbReference>
<dbReference type="RefSeq" id="WP_041797930.1">
    <property type="nucleotide sequence ID" value="NZ_CAMUDJ010000001.1"/>
</dbReference>
<dbReference type="GO" id="GO:0005829">
    <property type="term" value="C:cytosol"/>
    <property type="evidence" value="ECO:0007669"/>
    <property type="project" value="TreeGrafter"/>
</dbReference>
<dbReference type="EMBL" id="UASJ01000001">
    <property type="protein sequence ID" value="SQB65798.1"/>
    <property type="molecule type" value="Genomic_DNA"/>
</dbReference>
<dbReference type="GeneID" id="55564863"/>
<evidence type="ECO:0000259" key="13">
    <source>
        <dbReference type="PROSITE" id="PS51199"/>
    </source>
</evidence>
<dbReference type="Proteomes" id="UP000250245">
    <property type="component" value="Unassembled WGS sequence"/>
</dbReference>
<evidence type="ECO:0000256" key="8">
    <source>
        <dbReference type="ARBA" id="ARBA00023125"/>
    </source>
</evidence>
<gene>
    <name evidence="14" type="primary">dnaB</name>
    <name evidence="14" type="ORF">NCTC11820_01870</name>
</gene>
<dbReference type="InterPro" id="IPR016136">
    <property type="entry name" value="DNA_helicase_N/primase_C"/>
</dbReference>
<dbReference type="SUPFAM" id="SSF52540">
    <property type="entry name" value="P-loop containing nucleoside triphosphate hydrolases"/>
    <property type="match status" value="1"/>
</dbReference>
<dbReference type="InterPro" id="IPR007692">
    <property type="entry name" value="DNA_helicase_DnaB"/>
</dbReference>
<evidence type="ECO:0000256" key="4">
    <source>
        <dbReference type="ARBA" id="ARBA00022741"/>
    </source>
</evidence>
<dbReference type="PANTHER" id="PTHR30153">
    <property type="entry name" value="REPLICATIVE DNA HELICASE DNAB"/>
    <property type="match status" value="1"/>
</dbReference>
<keyword evidence="8 12" id="KW-0238">DNA-binding</keyword>
<evidence type="ECO:0000256" key="2">
    <source>
        <dbReference type="ARBA" id="ARBA00022515"/>
    </source>
</evidence>
<evidence type="ECO:0000256" key="12">
    <source>
        <dbReference type="RuleBase" id="RU362085"/>
    </source>
</evidence>
<comment type="similarity">
    <text evidence="1 12">Belongs to the helicase family. DnaB subfamily.</text>
</comment>
<dbReference type="Pfam" id="PF03796">
    <property type="entry name" value="DnaB_C"/>
    <property type="match status" value="1"/>
</dbReference>
<keyword evidence="7 12" id="KW-0067">ATP-binding</keyword>
<evidence type="ECO:0000256" key="9">
    <source>
        <dbReference type="ARBA" id="ARBA00023235"/>
    </source>
</evidence>
<feature type="domain" description="SF4 helicase" evidence="13">
    <location>
        <begin position="180"/>
        <end position="449"/>
    </location>
</feature>
<dbReference type="Gene3D" id="3.40.50.300">
    <property type="entry name" value="P-loop containing nucleotide triphosphate hydrolases"/>
    <property type="match status" value="1"/>
</dbReference>
<dbReference type="GO" id="GO:1990077">
    <property type="term" value="C:primosome complex"/>
    <property type="evidence" value="ECO:0007669"/>
    <property type="project" value="UniProtKB-UniRule"/>
</dbReference>
<protein>
    <recommendedName>
        <fullName evidence="11 12">Replicative DNA helicase</fullName>
        <ecNumber evidence="11 12">5.6.2.3</ecNumber>
    </recommendedName>
</protein>
<evidence type="ECO:0000313" key="14">
    <source>
        <dbReference type="EMBL" id="SQB65798.1"/>
    </source>
</evidence>
<dbReference type="InterPro" id="IPR036185">
    <property type="entry name" value="DNA_heli_DnaB-like_N_sf"/>
</dbReference>
<sequence length="458" mass="51059">MEDTDAPPLDRIPPHNILAEQCVLGAMILSKNAIADTYKLLLPSDFYDSRHEIIFNTILDLYAAGAASDPVTVPAELEKRGQLSRIGGLDYIHTVVHSVPTAANAAYYAQIVRDQATLRGLVEAGTRITQLGYAIDTTDADELINTAHAELDRVSEKRTSEDYRLLSELLTPVLDEIQQTDDDPHTVHTGFLDFDRVTNGLHAGQLVIVAARPAMGKSTFALDILRHVTLREKRTAAIFSLEMSAADIIKRMLSAEASVPLSLLFAGMPNDGQQNQANWDNIASAYNRMKSAPFFIDDSPNLTMPDIRAKCRRLKHSHDLSLIVVDYIQLMSSHKRIESRQQEVSEISRSLKLLAKELEVPVIGVAQLNRGPESRTDKKPMMSDLRESGSLEQDADMVLLLHRPEYYNTDDRPGEADLNIAKHRNGRTEIINLQFQGKFSRFVSGIRANQEEPPPPDY</sequence>
<evidence type="ECO:0000256" key="6">
    <source>
        <dbReference type="ARBA" id="ARBA00022806"/>
    </source>
</evidence>
<dbReference type="GO" id="GO:0006269">
    <property type="term" value="P:DNA replication, synthesis of primer"/>
    <property type="evidence" value="ECO:0007669"/>
    <property type="project" value="UniProtKB-UniRule"/>
</dbReference>
<evidence type="ECO:0000256" key="7">
    <source>
        <dbReference type="ARBA" id="ARBA00022840"/>
    </source>
</evidence>
<name>A0A2X2YHE9_9ACTO</name>
<dbReference type="GO" id="GO:0016887">
    <property type="term" value="F:ATP hydrolysis activity"/>
    <property type="evidence" value="ECO:0007669"/>
    <property type="project" value="RHEA"/>
</dbReference>
<dbReference type="CDD" id="cd00984">
    <property type="entry name" value="DnaB_C"/>
    <property type="match status" value="1"/>
</dbReference>
<keyword evidence="9" id="KW-0413">Isomerase</keyword>
<keyword evidence="4 12" id="KW-0547">Nucleotide-binding</keyword>
<evidence type="ECO:0000256" key="1">
    <source>
        <dbReference type="ARBA" id="ARBA00008428"/>
    </source>
</evidence>
<dbReference type="Pfam" id="PF00772">
    <property type="entry name" value="DnaB"/>
    <property type="match status" value="1"/>
</dbReference>
<keyword evidence="3 12" id="KW-0235">DNA replication</keyword>
<dbReference type="InterPro" id="IPR007694">
    <property type="entry name" value="DNA_helicase_DnaB-like_C"/>
</dbReference>
<dbReference type="FunFam" id="3.40.50.300:FF:000351">
    <property type="entry name" value="Replicative DNA helicase"/>
    <property type="match status" value="1"/>
</dbReference>
<evidence type="ECO:0000256" key="10">
    <source>
        <dbReference type="ARBA" id="ARBA00048954"/>
    </source>
</evidence>
<dbReference type="SUPFAM" id="SSF48024">
    <property type="entry name" value="N-terminal domain of DnaB helicase"/>
    <property type="match status" value="1"/>
</dbReference>
<evidence type="ECO:0000256" key="3">
    <source>
        <dbReference type="ARBA" id="ARBA00022705"/>
    </source>
</evidence>
<dbReference type="FunFam" id="1.10.860.10:FF:000001">
    <property type="entry name" value="Replicative DNA helicase"/>
    <property type="match status" value="1"/>
</dbReference>
<dbReference type="GO" id="GO:0043139">
    <property type="term" value="F:5'-3' DNA helicase activity"/>
    <property type="evidence" value="ECO:0007669"/>
    <property type="project" value="UniProtKB-EC"/>
</dbReference>
<keyword evidence="2 12" id="KW-0639">Primosome</keyword>
<comment type="function">
    <text evidence="12">The main replicative DNA helicase, it participates in initiation and elongation during chromosome replication. Travels ahead of the DNA replisome, separating dsDNA into templates for DNA synthesis. A processive ATP-dependent 5'-3' DNA helicase it has DNA-dependent ATPase activity.</text>
</comment>
<dbReference type="GO" id="GO:0003677">
    <property type="term" value="F:DNA binding"/>
    <property type="evidence" value="ECO:0007669"/>
    <property type="project" value="UniProtKB-UniRule"/>
</dbReference>
<dbReference type="PROSITE" id="PS51199">
    <property type="entry name" value="SF4_HELICASE"/>
    <property type="match status" value="1"/>
</dbReference>
<evidence type="ECO:0000256" key="5">
    <source>
        <dbReference type="ARBA" id="ARBA00022801"/>
    </source>
</evidence>
<dbReference type="GO" id="GO:0005524">
    <property type="term" value="F:ATP binding"/>
    <property type="evidence" value="ECO:0007669"/>
    <property type="project" value="UniProtKB-UniRule"/>
</dbReference>